<keyword evidence="1" id="KW-0812">Transmembrane</keyword>
<evidence type="ECO:0000313" key="4">
    <source>
        <dbReference type="Proteomes" id="UP000286268"/>
    </source>
</evidence>
<dbReference type="PANTHER" id="PTHR37423:SF2">
    <property type="entry name" value="MEMBRANE-BOUND LYTIC MUREIN TRANSGLYCOSYLASE C"/>
    <property type="match status" value="1"/>
</dbReference>
<dbReference type="CDD" id="cd16896">
    <property type="entry name" value="LT_Slt70-like"/>
    <property type="match status" value="1"/>
</dbReference>
<organism evidence="3 4">
    <name type="scientific">Clostridium manihotivorum</name>
    <dbReference type="NCBI Taxonomy" id="2320868"/>
    <lineage>
        <taxon>Bacteria</taxon>
        <taxon>Bacillati</taxon>
        <taxon>Bacillota</taxon>
        <taxon>Clostridia</taxon>
        <taxon>Eubacteriales</taxon>
        <taxon>Clostridiaceae</taxon>
        <taxon>Clostridium</taxon>
    </lineage>
</organism>
<keyword evidence="4" id="KW-1185">Reference proteome</keyword>
<reference evidence="3 4" key="1">
    <citation type="submission" date="2018-01" db="EMBL/GenBank/DDBJ databases">
        <title>Genome Sequencing and Assembly of Anaerobacter polyendosporus strain CT4.</title>
        <authorList>
            <person name="Tachaapaikoon C."/>
            <person name="Sutheeworapong S."/>
            <person name="Jenjaroenpun P."/>
            <person name="Wongsurawat T."/>
            <person name="Nookeaw I."/>
            <person name="Cheawchanlertfa P."/>
            <person name="Kosugi A."/>
            <person name="Cheevadhanarak S."/>
            <person name="Ratanakhanokchai K."/>
        </authorList>
    </citation>
    <scope>NUCLEOTIDE SEQUENCE [LARGE SCALE GENOMIC DNA]</scope>
    <source>
        <strain evidence="3 4">CT4</strain>
    </source>
</reference>
<name>A0A3R5QWM6_9CLOT</name>
<evidence type="ECO:0000259" key="2">
    <source>
        <dbReference type="Pfam" id="PF01464"/>
    </source>
</evidence>
<dbReference type="InterPro" id="IPR023346">
    <property type="entry name" value="Lysozyme-like_dom_sf"/>
</dbReference>
<dbReference type="KEGG" id="cmah:C1I91_21275"/>
<keyword evidence="1" id="KW-0472">Membrane</keyword>
<proteinExistence type="predicted"/>
<evidence type="ECO:0000313" key="3">
    <source>
        <dbReference type="EMBL" id="QAA33953.1"/>
    </source>
</evidence>
<dbReference type="Proteomes" id="UP000286268">
    <property type="component" value="Chromosome"/>
</dbReference>
<accession>A0A3R5QWM6</accession>
<protein>
    <submittedName>
        <fullName evidence="3">Lytic transglycosylase</fullName>
    </submittedName>
</protein>
<dbReference type="SUPFAM" id="SSF53955">
    <property type="entry name" value="Lysozyme-like"/>
    <property type="match status" value="1"/>
</dbReference>
<feature type="transmembrane region" description="Helical" evidence="1">
    <location>
        <begin position="6"/>
        <end position="29"/>
    </location>
</feature>
<dbReference type="AlphaFoldDB" id="A0A3R5QWM6"/>
<gene>
    <name evidence="3" type="ORF">C1I91_21275</name>
</gene>
<feature type="domain" description="Transglycosylase SLT" evidence="2">
    <location>
        <begin position="36"/>
        <end position="146"/>
    </location>
</feature>
<dbReference type="Gene3D" id="1.10.530.10">
    <property type="match status" value="1"/>
</dbReference>
<evidence type="ECO:0000256" key="1">
    <source>
        <dbReference type="SAM" id="Phobius"/>
    </source>
</evidence>
<sequence length="180" mass="21067">MKLRKYIVFFVIVIVVLSVCRWCVYNVIYPYKYKSVIEKYSVKYDLDPLLVLSVIRAESNFNSNAHSFKDAHGLMQVTDSTAKWAAKEMNISYSDSSELLDPDYNINMGCWYLKNLRDEFKDMDLVIAAYNGGRGNVNKWLGDSKYSGDGKTLKYIPFKETDKYLKKVKVNYNIYKFLYK</sequence>
<dbReference type="PANTHER" id="PTHR37423">
    <property type="entry name" value="SOLUBLE LYTIC MUREIN TRANSGLYCOSYLASE-RELATED"/>
    <property type="match status" value="1"/>
</dbReference>
<dbReference type="EMBL" id="CP025746">
    <property type="protein sequence ID" value="QAA33953.1"/>
    <property type="molecule type" value="Genomic_DNA"/>
</dbReference>
<keyword evidence="1" id="KW-1133">Transmembrane helix</keyword>
<dbReference type="OrthoDB" id="9815002at2"/>
<dbReference type="InterPro" id="IPR008258">
    <property type="entry name" value="Transglycosylase_SLT_dom_1"/>
</dbReference>
<dbReference type="RefSeq" id="WP_128214673.1">
    <property type="nucleotide sequence ID" value="NZ_CP025746.1"/>
</dbReference>
<dbReference type="Pfam" id="PF01464">
    <property type="entry name" value="SLT"/>
    <property type="match status" value="1"/>
</dbReference>